<proteinExistence type="predicted"/>
<accession>A0A024GCV2</accession>
<dbReference type="Proteomes" id="UP000053237">
    <property type="component" value="Unassembled WGS sequence"/>
</dbReference>
<evidence type="ECO:0000313" key="1">
    <source>
        <dbReference type="EMBL" id="CCI44596.1"/>
    </source>
</evidence>
<sequence length="647" mass="74125">MSIDGLLTIRSSRAIAHPHNPPKLDVRTAYQEWFNDLYNSTPPKLPAVSRRKKSYESAEVDEILKLRTQPRKKRFSKKCMEHAMAPTSSSLRRDTNGPRVPSNNEVEVYLTVTDAMRAAHQQAANRRFQALLDEADCASYTYESPFFPETRFFQALVDHLLSSNPCMTEFPSIGVDIPPTLIRLRNNAGAVFIHKRNCTADDNTLALIHLKSREEMLTKTNDILQSFSVHAAQNPIAIAKSTDRAARKRSWTLQSLEEVKASMQMLWDFNSVGHIMIQKFIVCKRQTGIQMETIDQTKESSHKRYENKWFARPVYRSKEKSTFVWIIRNTGSKVNDSADSSNCQIVKCTSRNAWLQPRLIVETVAHRLEALLSLSFAALSLDLIQDTEGKWWYLQVKALQLHSKTRSKHSLTRTNSTPERVFSSLNRCDGKFCQELAPNEQNSMLHVPFPSRQLLRKDLISCHYFQDYYMHQTNDTSDFSAALDWFLRTKVSKKDRCRLYEFVVLCKNCIEKYFSLQQQLVSAVNVDGQQRSKSRSQAPRKSNDRVYRSSKEIATILPALSSRQSPALNHKDSGDLELSLDEDIVHPHCRAEIENLVKRADDTFMSIGSRLQTLTLGPTLSRQVGIEHSWPKHLKSLDNHKEGGPHD</sequence>
<protein>
    <submittedName>
        <fullName evidence="1">Uncharacterized protein</fullName>
    </submittedName>
</protein>
<name>A0A024GCV2_9STRA</name>
<dbReference type="EMBL" id="CAIX01000074">
    <property type="protein sequence ID" value="CCI44596.1"/>
    <property type="molecule type" value="Genomic_DNA"/>
</dbReference>
<evidence type="ECO:0000313" key="2">
    <source>
        <dbReference type="Proteomes" id="UP000053237"/>
    </source>
</evidence>
<reference evidence="1 2" key="1">
    <citation type="submission" date="2012-05" db="EMBL/GenBank/DDBJ databases">
        <title>Recombination and specialization in a pathogen metapopulation.</title>
        <authorList>
            <person name="Gardiner A."/>
            <person name="Kemen E."/>
            <person name="Schultz-Larsen T."/>
            <person name="MacLean D."/>
            <person name="Van Oosterhout C."/>
            <person name="Jones J.D.G."/>
        </authorList>
    </citation>
    <scope>NUCLEOTIDE SEQUENCE [LARGE SCALE GENOMIC DNA]</scope>
    <source>
        <strain evidence="1 2">Ac Nc2</strain>
    </source>
</reference>
<dbReference type="InParanoid" id="A0A024GCV2"/>
<gene>
    <name evidence="1" type="ORF">BN9_054050</name>
</gene>
<keyword evidence="2" id="KW-1185">Reference proteome</keyword>
<dbReference type="OrthoDB" id="75211at2759"/>
<dbReference type="AlphaFoldDB" id="A0A024GCV2"/>
<organism evidence="1 2">
    <name type="scientific">Albugo candida</name>
    <dbReference type="NCBI Taxonomy" id="65357"/>
    <lineage>
        <taxon>Eukaryota</taxon>
        <taxon>Sar</taxon>
        <taxon>Stramenopiles</taxon>
        <taxon>Oomycota</taxon>
        <taxon>Peronosporomycetes</taxon>
        <taxon>Albuginales</taxon>
        <taxon>Albuginaceae</taxon>
        <taxon>Albugo</taxon>
    </lineage>
</organism>
<comment type="caution">
    <text evidence="1">The sequence shown here is derived from an EMBL/GenBank/DDBJ whole genome shotgun (WGS) entry which is preliminary data.</text>
</comment>